<protein>
    <submittedName>
        <fullName evidence="2">Uncharacterized protein</fullName>
    </submittedName>
</protein>
<sequence length="360" mass="38030">MNKLVARQDQTGNFQTFTGTLGSRAPTVKKKGGVFVVEFGSADEKFPKLIDAIIRSCDRQSNRCADFFNRKGQSKTQECNAQLTDCKKVATAQSGNAGPTLPADQNTQIQSGPITLSGQQTAQDIQLSQNTQTQTTQQIELTGQGSGDQNVQLDQNTQLQTGQTNQTAQVDQNTQLQTGQPDPNAQSVQLGQDTQISTDLAGPTIQTPPARPTDQSTRLADLAGPTIQTPPGRTTDQSTRVADLAGPTIQNLPGRTNDQTARLAGLPGSTTQNIRTSDKITVDVTTKIIELAQQPLVIKGKDGKDGIDGKDGRNGRNGKTGLTGPTGPTGPSTVKLQQTGSKEQTGAKEQTPSSGKPAKN</sequence>
<dbReference type="EMBL" id="CP110429">
    <property type="protein sequence ID" value="WAQ88276.1"/>
    <property type="molecule type" value="Genomic_DNA"/>
</dbReference>
<feature type="region of interest" description="Disordered" evidence="1">
    <location>
        <begin position="300"/>
        <end position="360"/>
    </location>
</feature>
<feature type="compositionally biased region" description="Basic and acidic residues" evidence="1">
    <location>
        <begin position="300"/>
        <end position="314"/>
    </location>
</feature>
<evidence type="ECO:0000313" key="3">
    <source>
        <dbReference type="Proteomes" id="UP001164743"/>
    </source>
</evidence>
<feature type="compositionally biased region" description="Low complexity" evidence="1">
    <location>
        <begin position="317"/>
        <end position="333"/>
    </location>
</feature>
<feature type="compositionally biased region" description="Polar residues" evidence="1">
    <location>
        <begin position="334"/>
        <end position="354"/>
    </location>
</feature>
<accession>A0ABY7CSQ5</accession>
<name>A0ABY7CSQ5_9BASI</name>
<evidence type="ECO:0000256" key="1">
    <source>
        <dbReference type="SAM" id="MobiDB-lite"/>
    </source>
</evidence>
<organism evidence="2 3">
    <name type="scientific">Puccinia triticina</name>
    <dbReference type="NCBI Taxonomy" id="208348"/>
    <lineage>
        <taxon>Eukaryota</taxon>
        <taxon>Fungi</taxon>
        <taxon>Dikarya</taxon>
        <taxon>Basidiomycota</taxon>
        <taxon>Pucciniomycotina</taxon>
        <taxon>Pucciniomycetes</taxon>
        <taxon>Pucciniales</taxon>
        <taxon>Pucciniaceae</taxon>
        <taxon>Puccinia</taxon>
    </lineage>
</organism>
<dbReference type="Proteomes" id="UP001164743">
    <property type="component" value="Chromosome 9A"/>
</dbReference>
<dbReference type="GeneID" id="77813503"/>
<keyword evidence="3" id="KW-1185">Reference proteome</keyword>
<feature type="region of interest" description="Disordered" evidence="1">
    <location>
        <begin position="247"/>
        <end position="270"/>
    </location>
</feature>
<dbReference type="RefSeq" id="XP_053023831.1">
    <property type="nucleotide sequence ID" value="XM_053172608.1"/>
</dbReference>
<reference evidence="2" key="1">
    <citation type="submission" date="2022-10" db="EMBL/GenBank/DDBJ databases">
        <title>Puccinia triticina Genome sequencing and assembly.</title>
        <authorList>
            <person name="Li C."/>
        </authorList>
    </citation>
    <scope>NUCLEOTIDE SEQUENCE</scope>
    <source>
        <strain evidence="2">Pt15</strain>
    </source>
</reference>
<feature type="compositionally biased region" description="Polar residues" evidence="1">
    <location>
        <begin position="248"/>
        <end position="260"/>
    </location>
</feature>
<gene>
    <name evidence="2" type="ORF">PtA15_9A403</name>
</gene>
<proteinExistence type="predicted"/>
<evidence type="ECO:0000313" key="2">
    <source>
        <dbReference type="EMBL" id="WAQ88276.1"/>
    </source>
</evidence>